<dbReference type="AlphaFoldDB" id="A0AAV4FME3"/>
<name>A0AAV4FME3_9GAST</name>
<gene>
    <name evidence="1" type="ORF">ElyMa_003885400</name>
</gene>
<evidence type="ECO:0000313" key="1">
    <source>
        <dbReference type="EMBL" id="GFR74191.1"/>
    </source>
</evidence>
<keyword evidence="2" id="KW-1185">Reference proteome</keyword>
<dbReference type="EMBL" id="BMAT01007923">
    <property type="protein sequence ID" value="GFR74191.1"/>
    <property type="molecule type" value="Genomic_DNA"/>
</dbReference>
<organism evidence="1 2">
    <name type="scientific">Elysia marginata</name>
    <dbReference type="NCBI Taxonomy" id="1093978"/>
    <lineage>
        <taxon>Eukaryota</taxon>
        <taxon>Metazoa</taxon>
        <taxon>Spiralia</taxon>
        <taxon>Lophotrochozoa</taxon>
        <taxon>Mollusca</taxon>
        <taxon>Gastropoda</taxon>
        <taxon>Heterobranchia</taxon>
        <taxon>Euthyneura</taxon>
        <taxon>Panpulmonata</taxon>
        <taxon>Sacoglossa</taxon>
        <taxon>Placobranchoidea</taxon>
        <taxon>Plakobranchidae</taxon>
        <taxon>Elysia</taxon>
    </lineage>
</organism>
<evidence type="ECO:0000313" key="2">
    <source>
        <dbReference type="Proteomes" id="UP000762676"/>
    </source>
</evidence>
<proteinExistence type="predicted"/>
<reference evidence="1 2" key="1">
    <citation type="journal article" date="2021" name="Elife">
        <title>Chloroplast acquisition without the gene transfer in kleptoplastic sea slugs, Plakobranchus ocellatus.</title>
        <authorList>
            <person name="Maeda T."/>
            <person name="Takahashi S."/>
            <person name="Yoshida T."/>
            <person name="Shimamura S."/>
            <person name="Takaki Y."/>
            <person name="Nagai Y."/>
            <person name="Toyoda A."/>
            <person name="Suzuki Y."/>
            <person name="Arimoto A."/>
            <person name="Ishii H."/>
            <person name="Satoh N."/>
            <person name="Nishiyama T."/>
            <person name="Hasebe M."/>
            <person name="Maruyama T."/>
            <person name="Minagawa J."/>
            <person name="Obokata J."/>
            <person name="Shigenobu S."/>
        </authorList>
    </citation>
    <scope>NUCLEOTIDE SEQUENCE [LARGE SCALE GENOMIC DNA]</scope>
</reference>
<comment type="caution">
    <text evidence="1">The sequence shown here is derived from an EMBL/GenBank/DDBJ whole genome shotgun (WGS) entry which is preliminary data.</text>
</comment>
<protein>
    <submittedName>
        <fullName evidence="1">Uncharacterized protein</fullName>
    </submittedName>
</protein>
<accession>A0AAV4FME3</accession>
<dbReference type="Proteomes" id="UP000762676">
    <property type="component" value="Unassembled WGS sequence"/>
</dbReference>
<sequence>MKYQAVWRRRLTEQRHSSTASSYPQADAVMGHKVNLLPVPAVFAALKPSGSNRPDRAPWMRNTHITVVRSIRNKMYARNMNEDIIALDRFNLGDDQTSPQGFSLRAITHLIVWSNYLTLGGLSRLL</sequence>